<reference evidence="1" key="1">
    <citation type="journal article" date="2020" name="BMC Genomics">
        <title>Correction to: Identification and distribution of gene clusters required for synthesis of sphingolipid metabolism inhibitors in diverse species of the filamentous fungus Fusarium.</title>
        <authorList>
            <person name="Kim H.S."/>
            <person name="Lohmar J.M."/>
            <person name="Busman M."/>
            <person name="Brown D.W."/>
            <person name="Naumann T.A."/>
            <person name="Divon H.H."/>
            <person name="Lysoe E."/>
            <person name="Uhlig S."/>
            <person name="Proctor R.H."/>
        </authorList>
    </citation>
    <scope>NUCLEOTIDE SEQUENCE</scope>
    <source>
        <strain evidence="1">NRRL 22465</strain>
    </source>
</reference>
<dbReference type="AlphaFoldDB" id="A0A8H4UKR3"/>
<keyword evidence="2" id="KW-1185">Reference proteome</keyword>
<accession>A0A8H4UKR3</accession>
<evidence type="ECO:0000313" key="1">
    <source>
        <dbReference type="EMBL" id="KAF4978726.1"/>
    </source>
</evidence>
<organism evidence="1 2">
    <name type="scientific">Fusarium zealandicum</name>
    <dbReference type="NCBI Taxonomy" id="1053134"/>
    <lineage>
        <taxon>Eukaryota</taxon>
        <taxon>Fungi</taxon>
        <taxon>Dikarya</taxon>
        <taxon>Ascomycota</taxon>
        <taxon>Pezizomycotina</taxon>
        <taxon>Sordariomycetes</taxon>
        <taxon>Hypocreomycetidae</taxon>
        <taxon>Hypocreales</taxon>
        <taxon>Nectriaceae</taxon>
        <taxon>Fusarium</taxon>
        <taxon>Fusarium staphyleae species complex</taxon>
    </lineage>
</organism>
<gene>
    <name evidence="1" type="ORF">FZEAL_4946</name>
</gene>
<evidence type="ECO:0008006" key="3">
    <source>
        <dbReference type="Google" id="ProtNLM"/>
    </source>
</evidence>
<evidence type="ECO:0000313" key="2">
    <source>
        <dbReference type="Proteomes" id="UP000635477"/>
    </source>
</evidence>
<proteinExistence type="predicted"/>
<dbReference type="EMBL" id="JABEYC010000347">
    <property type="protein sequence ID" value="KAF4978726.1"/>
    <property type="molecule type" value="Genomic_DNA"/>
</dbReference>
<sequence>MDSTSFETLPVGLILDIAEWLPFNDKCQLSFTNSALRNTMLPQIFRSIRVSCPLKEDRDIRKIVQDYKNYIRRLHVDVKMDPNEEHCRDSTTHHEPVPSVWGETTAAATIVKAMIQGKALPRCFNLSIRFNLDQSKEGEVCHAEGSEHEHFYPADWAIVNEWEETLAWRVKHDEVWRDITANTSIRRLDISNLLPRRSEVWQTQGWSVFLGKLQDLNVGLFGSNNGSGWNANSYDRFINFIMALPDSMLCHTTHLQRLGIAADSEGVIGSTCDNLLLPLPLRRDTLPHLRWLRLKNVVVGSELMDFLRALADGLRELHFENCMSNAGNMDVKRGPSWAELWRLVREVNTELIVVSFIQEDNPPLTSKDSTHQFAIGNLPAEETDEIREIRKKLQEDERNVLWRYVDVHSEYGIVLELIWQVIDRFQAGEDNMQYQGLLDEVARRRQRLLSNKHSPV</sequence>
<comment type="caution">
    <text evidence="1">The sequence shown here is derived from an EMBL/GenBank/DDBJ whole genome shotgun (WGS) entry which is preliminary data.</text>
</comment>
<reference evidence="1" key="2">
    <citation type="submission" date="2020-05" db="EMBL/GenBank/DDBJ databases">
        <authorList>
            <person name="Kim H.-S."/>
            <person name="Proctor R.H."/>
            <person name="Brown D.W."/>
        </authorList>
    </citation>
    <scope>NUCLEOTIDE SEQUENCE</scope>
    <source>
        <strain evidence="1">NRRL 22465</strain>
    </source>
</reference>
<protein>
    <recommendedName>
        <fullName evidence="3">F-box domain-containing protein</fullName>
    </recommendedName>
</protein>
<dbReference type="OrthoDB" id="5410873at2759"/>
<dbReference type="Proteomes" id="UP000635477">
    <property type="component" value="Unassembled WGS sequence"/>
</dbReference>
<name>A0A8H4UKR3_9HYPO</name>